<protein>
    <recommendedName>
        <fullName evidence="4">DUF4345 domain-containing protein</fullName>
    </recommendedName>
</protein>
<feature type="transmembrane region" description="Helical" evidence="1">
    <location>
        <begin position="123"/>
        <end position="147"/>
    </location>
</feature>
<feature type="transmembrane region" description="Helical" evidence="1">
    <location>
        <begin position="92"/>
        <end position="111"/>
    </location>
</feature>
<comment type="caution">
    <text evidence="2">The sequence shown here is derived from an EMBL/GenBank/DDBJ whole genome shotgun (WGS) entry which is preliminary data.</text>
</comment>
<gene>
    <name evidence="2" type="ORF">GPJ59_11455</name>
</gene>
<evidence type="ECO:0000313" key="2">
    <source>
        <dbReference type="EMBL" id="MBW5482482.1"/>
    </source>
</evidence>
<sequence>MTTGTTSNGEGTGPRRPRQIEAAWALTLAAVATEVLVWFLGAFVVPPTGLDELTEFSGRSTAIARLALSAGVLVVLLAGWLAVAARMRAGHAWARAVLACVGAALVLFRVGDLGMDGGMDGAGAGWWTALMALPDLLAAAAVVPMYLPGARAHHPPRRSRPAA</sequence>
<keyword evidence="1" id="KW-0812">Transmembrane</keyword>
<keyword evidence="3" id="KW-1185">Reference proteome</keyword>
<name>A0ABS6Z429_9ACTN</name>
<dbReference type="RefSeq" id="WP_219666819.1">
    <property type="nucleotide sequence ID" value="NZ_WTFF01000060.1"/>
</dbReference>
<evidence type="ECO:0008006" key="4">
    <source>
        <dbReference type="Google" id="ProtNLM"/>
    </source>
</evidence>
<dbReference type="Proteomes" id="UP000812013">
    <property type="component" value="Unassembled WGS sequence"/>
</dbReference>
<evidence type="ECO:0000313" key="3">
    <source>
        <dbReference type="Proteomes" id="UP000812013"/>
    </source>
</evidence>
<feature type="transmembrane region" description="Helical" evidence="1">
    <location>
        <begin position="63"/>
        <end position="85"/>
    </location>
</feature>
<dbReference type="EMBL" id="WTFF01000060">
    <property type="protein sequence ID" value="MBW5482482.1"/>
    <property type="molecule type" value="Genomic_DNA"/>
</dbReference>
<keyword evidence="1" id="KW-0472">Membrane</keyword>
<feature type="transmembrane region" description="Helical" evidence="1">
    <location>
        <begin position="22"/>
        <end position="43"/>
    </location>
</feature>
<proteinExistence type="predicted"/>
<organism evidence="2 3">
    <name type="scientific">Streptomyces bambusae</name>
    <dbReference type="NCBI Taxonomy" id="1550616"/>
    <lineage>
        <taxon>Bacteria</taxon>
        <taxon>Bacillati</taxon>
        <taxon>Actinomycetota</taxon>
        <taxon>Actinomycetes</taxon>
        <taxon>Kitasatosporales</taxon>
        <taxon>Streptomycetaceae</taxon>
        <taxon>Streptomyces</taxon>
    </lineage>
</organism>
<accession>A0ABS6Z429</accession>
<reference evidence="2 3" key="1">
    <citation type="submission" date="2019-12" db="EMBL/GenBank/DDBJ databases">
        <title>Genome sequence of Streptomyces bambusae.</title>
        <authorList>
            <person name="Bansal K."/>
            <person name="Choksket S."/>
            <person name="Korpole S."/>
            <person name="Patil P.B."/>
        </authorList>
    </citation>
    <scope>NUCLEOTIDE SEQUENCE [LARGE SCALE GENOMIC DNA]</scope>
    <source>
        <strain evidence="2 3">SK60</strain>
    </source>
</reference>
<evidence type="ECO:0000256" key="1">
    <source>
        <dbReference type="SAM" id="Phobius"/>
    </source>
</evidence>
<keyword evidence="1" id="KW-1133">Transmembrane helix</keyword>